<evidence type="ECO:0000313" key="3">
    <source>
        <dbReference type="Proteomes" id="UP001501509"/>
    </source>
</evidence>
<dbReference type="Proteomes" id="UP001501509">
    <property type="component" value="Unassembled WGS sequence"/>
</dbReference>
<sequence>MEPGAAAGQRAARPHGVAGVDARRKSAHFRSLNGLPMAALITCQALVPFGKPYLAVNETGTASLMCRRQSGISENSVTRNFWSARILGRM</sequence>
<name>A0ABN3PYP0_9ACTN</name>
<dbReference type="EMBL" id="BAAATD010000006">
    <property type="protein sequence ID" value="GAA2608379.1"/>
    <property type="molecule type" value="Genomic_DNA"/>
</dbReference>
<feature type="region of interest" description="Disordered" evidence="1">
    <location>
        <begin position="1"/>
        <end position="20"/>
    </location>
</feature>
<proteinExistence type="predicted"/>
<comment type="caution">
    <text evidence="2">The sequence shown here is derived from an EMBL/GenBank/DDBJ whole genome shotgun (WGS) entry which is preliminary data.</text>
</comment>
<feature type="compositionally biased region" description="Low complexity" evidence="1">
    <location>
        <begin position="1"/>
        <end position="11"/>
    </location>
</feature>
<reference evidence="2 3" key="1">
    <citation type="journal article" date="2019" name="Int. J. Syst. Evol. Microbiol.">
        <title>The Global Catalogue of Microorganisms (GCM) 10K type strain sequencing project: providing services to taxonomists for standard genome sequencing and annotation.</title>
        <authorList>
            <consortium name="The Broad Institute Genomics Platform"/>
            <consortium name="The Broad Institute Genome Sequencing Center for Infectious Disease"/>
            <person name="Wu L."/>
            <person name="Ma J."/>
        </authorList>
    </citation>
    <scope>NUCLEOTIDE SEQUENCE [LARGE SCALE GENOMIC DNA]</scope>
    <source>
        <strain evidence="2 3">JCM 6833</strain>
    </source>
</reference>
<accession>A0ABN3PYP0</accession>
<protein>
    <submittedName>
        <fullName evidence="2">Uncharacterized protein</fullName>
    </submittedName>
</protein>
<evidence type="ECO:0000313" key="2">
    <source>
        <dbReference type="EMBL" id="GAA2608379.1"/>
    </source>
</evidence>
<gene>
    <name evidence="2" type="ORF">GCM10010411_48260</name>
</gene>
<keyword evidence="3" id="KW-1185">Reference proteome</keyword>
<organism evidence="2 3">
    <name type="scientific">Actinomadura fulvescens</name>
    <dbReference type="NCBI Taxonomy" id="46160"/>
    <lineage>
        <taxon>Bacteria</taxon>
        <taxon>Bacillati</taxon>
        <taxon>Actinomycetota</taxon>
        <taxon>Actinomycetes</taxon>
        <taxon>Streptosporangiales</taxon>
        <taxon>Thermomonosporaceae</taxon>
        <taxon>Actinomadura</taxon>
    </lineage>
</organism>
<evidence type="ECO:0000256" key="1">
    <source>
        <dbReference type="SAM" id="MobiDB-lite"/>
    </source>
</evidence>